<dbReference type="KEGG" id="tva:5465955"/>
<evidence type="ECO:0000256" key="1">
    <source>
        <dbReference type="SAM" id="Phobius"/>
    </source>
</evidence>
<dbReference type="EMBL" id="DS113198">
    <property type="protein sequence ID" value="EAY20418.1"/>
    <property type="molecule type" value="Genomic_DNA"/>
</dbReference>
<accession>A2DGN1</accession>
<dbReference type="InParanoid" id="A2DGN1"/>
<sequence>MILISLFAQKAVCDNAVYADILNEKGFDIATLSGEGYPRIRDFMAKDMFGNYSLRQLILDSINLFNDPENEKTTADDLEKIYHDIIRYYTDNATEIKDLLPQEAWENKRVNLVSMTFPHFAPFLKEKGYNTSEIQKCIDNVKDKKGTCQYKDIARLLKLSPEFYFNISDKVGKVMTGDAFKIQDVATTIYLNTSNITDVIKDVPSIFKKGRANVAEMGQIAFSAFKLAQGFYNSSKTFLGKAMHSALQPYVSLLPRSVKEMRQSIELLVQGYESLIKDPKFTEKELEFVTKYIVNIYNDFKRQLRDETILVPQGVKKFLLENIDYFDPSLSIYSLIRNKKVSIFDAYVNGTQDLITPAIHLLTEDKTKFIEWFDKITSVIRKYYDENTPVSTFQMDWLEDVAYLARSVKEYPSTMKINDILAKHGMNKMNAQIVKSALLNISSIFNEITVEDYASRTLYTILRKMADATKDDATIVDYVKCLPFGESLAMYYKGLDNYNQGKSLKDAFWDWEFEGMYVMRTFEAWKTVKVPSIKNLAKAIVTVNATGVQFVNGTMNLYTKLIKNGITISRNEISNITGGFVKRILDYAVPIAAYNTYNVSAYFQKLTDVNITNFAYTVQKLAKQASTGGITWEQFTDFNKKVDEELLQPISAQYDEETKQKLAAAARRKKLIIIICASVGGALVIGAAVLAFVLYRNKSNKSQDTTPVNTAATLI</sequence>
<protein>
    <submittedName>
        <fullName evidence="2">Uncharacterized protein</fullName>
    </submittedName>
</protein>
<evidence type="ECO:0000313" key="2">
    <source>
        <dbReference type="EMBL" id="EAY20418.1"/>
    </source>
</evidence>
<feature type="transmembrane region" description="Helical" evidence="1">
    <location>
        <begin position="671"/>
        <end position="695"/>
    </location>
</feature>
<dbReference type="VEuPathDB" id="TrichDB:TVAG_110300"/>
<organism evidence="2 3">
    <name type="scientific">Trichomonas vaginalis (strain ATCC PRA-98 / G3)</name>
    <dbReference type="NCBI Taxonomy" id="412133"/>
    <lineage>
        <taxon>Eukaryota</taxon>
        <taxon>Metamonada</taxon>
        <taxon>Parabasalia</taxon>
        <taxon>Trichomonadida</taxon>
        <taxon>Trichomonadidae</taxon>
        <taxon>Trichomonas</taxon>
    </lineage>
</organism>
<keyword evidence="3" id="KW-1185">Reference proteome</keyword>
<reference evidence="2" key="1">
    <citation type="submission" date="2006-10" db="EMBL/GenBank/DDBJ databases">
        <authorList>
            <person name="Amadeo P."/>
            <person name="Zhao Q."/>
            <person name="Wortman J."/>
            <person name="Fraser-Liggett C."/>
            <person name="Carlton J."/>
        </authorList>
    </citation>
    <scope>NUCLEOTIDE SEQUENCE</scope>
    <source>
        <strain evidence="2">G3</strain>
    </source>
</reference>
<dbReference type="AlphaFoldDB" id="A2DGN1"/>
<evidence type="ECO:0000313" key="3">
    <source>
        <dbReference type="Proteomes" id="UP000001542"/>
    </source>
</evidence>
<dbReference type="Proteomes" id="UP000001542">
    <property type="component" value="Unassembled WGS sequence"/>
</dbReference>
<dbReference type="RefSeq" id="XP_001581404.1">
    <property type="nucleotide sequence ID" value="XM_001581354.1"/>
</dbReference>
<reference evidence="2" key="2">
    <citation type="journal article" date="2007" name="Science">
        <title>Draft genome sequence of the sexually transmitted pathogen Trichomonas vaginalis.</title>
        <authorList>
            <person name="Carlton J.M."/>
            <person name="Hirt R.P."/>
            <person name="Silva J.C."/>
            <person name="Delcher A.L."/>
            <person name="Schatz M."/>
            <person name="Zhao Q."/>
            <person name="Wortman J.R."/>
            <person name="Bidwell S.L."/>
            <person name="Alsmark U.C.M."/>
            <person name="Besteiro S."/>
            <person name="Sicheritz-Ponten T."/>
            <person name="Noel C.J."/>
            <person name="Dacks J.B."/>
            <person name="Foster P.G."/>
            <person name="Simillion C."/>
            <person name="Van de Peer Y."/>
            <person name="Miranda-Saavedra D."/>
            <person name="Barton G.J."/>
            <person name="Westrop G.D."/>
            <person name="Mueller S."/>
            <person name="Dessi D."/>
            <person name="Fiori P.L."/>
            <person name="Ren Q."/>
            <person name="Paulsen I."/>
            <person name="Zhang H."/>
            <person name="Bastida-Corcuera F.D."/>
            <person name="Simoes-Barbosa A."/>
            <person name="Brown M.T."/>
            <person name="Hayes R.D."/>
            <person name="Mukherjee M."/>
            <person name="Okumura C.Y."/>
            <person name="Schneider R."/>
            <person name="Smith A.J."/>
            <person name="Vanacova S."/>
            <person name="Villalvazo M."/>
            <person name="Haas B.J."/>
            <person name="Pertea M."/>
            <person name="Feldblyum T.V."/>
            <person name="Utterback T.R."/>
            <person name="Shu C.L."/>
            <person name="Osoegawa K."/>
            <person name="de Jong P.J."/>
            <person name="Hrdy I."/>
            <person name="Horvathova L."/>
            <person name="Zubacova Z."/>
            <person name="Dolezal P."/>
            <person name="Malik S.B."/>
            <person name="Logsdon J.M. Jr."/>
            <person name="Henze K."/>
            <person name="Gupta A."/>
            <person name="Wang C.C."/>
            <person name="Dunne R.L."/>
            <person name="Upcroft J.A."/>
            <person name="Upcroft P."/>
            <person name="White O."/>
            <person name="Salzberg S.L."/>
            <person name="Tang P."/>
            <person name="Chiu C.-H."/>
            <person name="Lee Y.-S."/>
            <person name="Embley T.M."/>
            <person name="Coombs G.H."/>
            <person name="Mottram J.C."/>
            <person name="Tachezy J."/>
            <person name="Fraser-Liggett C.M."/>
            <person name="Johnson P.J."/>
        </authorList>
    </citation>
    <scope>NUCLEOTIDE SEQUENCE [LARGE SCALE GENOMIC DNA]</scope>
    <source>
        <strain evidence="2">G3</strain>
    </source>
</reference>
<keyword evidence="1" id="KW-0472">Membrane</keyword>
<keyword evidence="1" id="KW-0812">Transmembrane</keyword>
<proteinExistence type="predicted"/>
<keyword evidence="1" id="KW-1133">Transmembrane helix</keyword>
<dbReference type="VEuPathDB" id="TrichDB:TVAGG3_0997820"/>
<gene>
    <name evidence="2" type="ORF">TVAG_110300</name>
</gene>
<name>A2DGN1_TRIV3</name>